<dbReference type="PANTHER" id="PTHR46254:SF6">
    <property type="entry name" value="HIGH MOBILITY GROUP AT-HOOK 2"/>
    <property type="match status" value="1"/>
</dbReference>
<feature type="transmembrane region" description="Helical" evidence="1">
    <location>
        <begin position="52"/>
        <end position="74"/>
    </location>
</feature>
<evidence type="ECO:0000313" key="3">
    <source>
        <dbReference type="Proteomes" id="UP000233100"/>
    </source>
</evidence>
<dbReference type="AlphaFoldDB" id="A0A7N9DC20"/>
<keyword evidence="3" id="KW-1185">Reference proteome</keyword>
<reference evidence="2" key="3">
    <citation type="submission" date="2025-09" db="UniProtKB">
        <authorList>
            <consortium name="Ensembl"/>
        </authorList>
    </citation>
    <scope>IDENTIFICATION</scope>
</reference>
<dbReference type="PANTHER" id="PTHR46254">
    <property type="entry name" value="PROTEIN GVQW1-RELATED"/>
    <property type="match status" value="1"/>
</dbReference>
<proteinExistence type="predicted"/>
<protein>
    <submittedName>
        <fullName evidence="2">Uncharacterized protein</fullName>
    </submittedName>
</protein>
<dbReference type="Proteomes" id="UP000233100">
    <property type="component" value="Chromosome 7"/>
</dbReference>
<keyword evidence="1" id="KW-0812">Transmembrane</keyword>
<keyword evidence="1" id="KW-0472">Membrane</keyword>
<dbReference type="Ensembl" id="ENSMFAT00000073283.1">
    <property type="protein sequence ID" value="ENSMFAP00000063369.1"/>
    <property type="gene ID" value="ENSMFAG00000047398.1"/>
</dbReference>
<keyword evidence="1" id="KW-1133">Transmembrane helix</keyword>
<name>A0A7N9DC20_MACFA</name>
<organism evidence="2 3">
    <name type="scientific">Macaca fascicularis</name>
    <name type="common">Crab-eating macaque</name>
    <name type="synonym">Cynomolgus monkey</name>
    <dbReference type="NCBI Taxonomy" id="9541"/>
    <lineage>
        <taxon>Eukaryota</taxon>
        <taxon>Metazoa</taxon>
        <taxon>Chordata</taxon>
        <taxon>Craniata</taxon>
        <taxon>Vertebrata</taxon>
        <taxon>Euteleostomi</taxon>
        <taxon>Mammalia</taxon>
        <taxon>Eutheria</taxon>
        <taxon>Euarchontoglires</taxon>
        <taxon>Primates</taxon>
        <taxon>Haplorrhini</taxon>
        <taxon>Catarrhini</taxon>
        <taxon>Cercopithecidae</taxon>
        <taxon>Cercopithecinae</taxon>
        <taxon>Macaca</taxon>
    </lineage>
</organism>
<evidence type="ECO:0000313" key="2">
    <source>
        <dbReference type="Ensembl" id="ENSMFAP00000063369.1"/>
    </source>
</evidence>
<evidence type="ECO:0000256" key="1">
    <source>
        <dbReference type="SAM" id="Phobius"/>
    </source>
</evidence>
<sequence>MHFCAITPPTHLGERLKIKWGRCNYVSNMQGTRARRSVHCVNNGTKSTAGICLVHVLQAPFSFYFSYFFFFFFFCNRVSLCCPGWQAGVQQHNLGSLQPPPLRFKQFSCLSLPSSWDYRHAPPRPANFCAFSRGGVSPCVGWSRTPDFR</sequence>
<reference evidence="2 3" key="1">
    <citation type="submission" date="2013-03" db="EMBL/GenBank/DDBJ databases">
        <authorList>
            <person name="Warren W."/>
            <person name="Wilson R.K."/>
        </authorList>
    </citation>
    <scope>NUCLEOTIDE SEQUENCE</scope>
</reference>
<dbReference type="GeneTree" id="ENSGT00940000161627"/>
<reference evidence="2" key="2">
    <citation type="submission" date="2025-08" db="UniProtKB">
        <authorList>
            <consortium name="Ensembl"/>
        </authorList>
    </citation>
    <scope>IDENTIFICATION</scope>
</reference>
<accession>A0A7N9DC20</accession>